<evidence type="ECO:0000256" key="3">
    <source>
        <dbReference type="ARBA" id="ARBA00022989"/>
    </source>
</evidence>
<name>A0AAV2VXE8_9VIBR</name>
<feature type="domain" description="Yip1" evidence="6">
    <location>
        <begin position="13"/>
        <end position="222"/>
    </location>
</feature>
<reference evidence="7 8" key="1">
    <citation type="journal article" date="2013" name="ISME J.">
        <title>Comparative genomics of pathogenic lineages of Vibrio nigripulchritudo identifies virulence-associated traits.</title>
        <authorList>
            <person name="Goudenege D."/>
            <person name="Labreuche Y."/>
            <person name="Krin E."/>
            <person name="Ansquer D."/>
            <person name="Mangenot S."/>
            <person name="Calteau A."/>
            <person name="Medigue C."/>
            <person name="Mazel D."/>
            <person name="Polz M.F."/>
            <person name="Le Roux F."/>
        </authorList>
    </citation>
    <scope>NUCLEOTIDE SEQUENCE [LARGE SCALE GENOMIC DNA]</scope>
    <source>
        <strain evidence="7 8">SOn1</strain>
    </source>
</reference>
<feature type="transmembrane region" description="Helical" evidence="5">
    <location>
        <begin position="121"/>
        <end position="143"/>
    </location>
</feature>
<feature type="transmembrane region" description="Helical" evidence="5">
    <location>
        <begin position="91"/>
        <end position="109"/>
    </location>
</feature>
<comment type="caution">
    <text evidence="7">The sequence shown here is derived from an EMBL/GenBank/DDBJ whole genome shotgun (WGS) entry which is preliminary data.</text>
</comment>
<evidence type="ECO:0000256" key="2">
    <source>
        <dbReference type="ARBA" id="ARBA00022692"/>
    </source>
</evidence>
<feature type="transmembrane region" description="Helical" evidence="5">
    <location>
        <begin position="172"/>
        <end position="194"/>
    </location>
</feature>
<keyword evidence="4 5" id="KW-0472">Membrane</keyword>
<dbReference type="GO" id="GO:0016020">
    <property type="term" value="C:membrane"/>
    <property type="evidence" value="ECO:0007669"/>
    <property type="project" value="UniProtKB-SubCell"/>
</dbReference>
<evidence type="ECO:0000256" key="4">
    <source>
        <dbReference type="ARBA" id="ARBA00023136"/>
    </source>
</evidence>
<feature type="transmembrane region" description="Helical" evidence="5">
    <location>
        <begin position="206"/>
        <end position="226"/>
    </location>
</feature>
<dbReference type="EMBL" id="CAOF01000178">
    <property type="protein sequence ID" value="CCO49422.1"/>
    <property type="molecule type" value="Genomic_DNA"/>
</dbReference>
<dbReference type="Pfam" id="PF04893">
    <property type="entry name" value="Yip1"/>
    <property type="match status" value="1"/>
</dbReference>
<organism evidence="7 8">
    <name type="scientific">Vibrio nigripulchritudo SOn1</name>
    <dbReference type="NCBI Taxonomy" id="1238450"/>
    <lineage>
        <taxon>Bacteria</taxon>
        <taxon>Pseudomonadati</taxon>
        <taxon>Pseudomonadota</taxon>
        <taxon>Gammaproteobacteria</taxon>
        <taxon>Vibrionales</taxon>
        <taxon>Vibrionaceae</taxon>
        <taxon>Vibrio</taxon>
    </lineage>
</organism>
<accession>A0AAV2VXE8</accession>
<keyword evidence="2 5" id="KW-0812">Transmembrane</keyword>
<evidence type="ECO:0000313" key="8">
    <source>
        <dbReference type="Proteomes" id="UP000018211"/>
    </source>
</evidence>
<evidence type="ECO:0000256" key="5">
    <source>
        <dbReference type="SAM" id="Phobius"/>
    </source>
</evidence>
<dbReference type="AlphaFoldDB" id="A0AAV2VXE8"/>
<dbReference type="RefSeq" id="WP_022613542.1">
    <property type="nucleotide sequence ID" value="NZ_LK391965.1"/>
</dbReference>
<evidence type="ECO:0000259" key="6">
    <source>
        <dbReference type="Pfam" id="PF04893"/>
    </source>
</evidence>
<dbReference type="InterPro" id="IPR006977">
    <property type="entry name" value="Yip1_dom"/>
</dbReference>
<evidence type="ECO:0000313" key="7">
    <source>
        <dbReference type="EMBL" id="CCO49422.1"/>
    </source>
</evidence>
<proteinExistence type="predicted"/>
<comment type="subcellular location">
    <subcellularLocation>
        <location evidence="1">Membrane</location>
        <topology evidence="1">Multi-pass membrane protein</topology>
    </subcellularLocation>
</comment>
<dbReference type="Proteomes" id="UP000018211">
    <property type="component" value="Unassembled WGS sequence"/>
</dbReference>
<evidence type="ECO:0000256" key="1">
    <source>
        <dbReference type="ARBA" id="ARBA00004141"/>
    </source>
</evidence>
<gene>
    <name evidence="7" type="ORF">VIBNISOn1_820105</name>
</gene>
<sequence length="227" mass="25517">MTPSKNSLVMLVDIFRSPTQCFAALYQKGIWGWQPFIVLLISPFLFWGAYFDVVDFEWLKSQLIATMAIPEDQQALINSNTLLAGEVILDVAGRIFAVLLLGFWFTLATKQSQYKMGYWKWVAASCVMLFPAVLGDLASYISLLVNHGQIVSYAADLNSLNGLIKLSPDHSWYFFTSSFPLLLPWYIVLGYAALGAWTEFEKGQALAIAILPWLLFYSMLVGLALFN</sequence>
<protein>
    <recommendedName>
        <fullName evidence="6">Yip1 domain-containing protein</fullName>
    </recommendedName>
</protein>
<feature type="transmembrane region" description="Helical" evidence="5">
    <location>
        <begin position="30"/>
        <end position="50"/>
    </location>
</feature>
<keyword evidence="3 5" id="KW-1133">Transmembrane helix</keyword>